<accession>A0ABS0MQ56</accession>
<evidence type="ECO:0000313" key="2">
    <source>
        <dbReference type="EMBL" id="MBH3438856.1"/>
    </source>
</evidence>
<dbReference type="EMBL" id="JADTXM010000005">
    <property type="protein sequence ID" value="MBH3438856.1"/>
    <property type="molecule type" value="Genomic_DNA"/>
</dbReference>
<dbReference type="NCBIfam" id="TIGR02532">
    <property type="entry name" value="IV_pilin_GFxxxE"/>
    <property type="match status" value="1"/>
</dbReference>
<proteinExistence type="predicted"/>
<gene>
    <name evidence="2" type="primary">pilV</name>
    <name evidence="2" type="ORF">I5Q09_09180</name>
</gene>
<comment type="caution">
    <text evidence="2">The sequence shown here is derived from an EMBL/GenBank/DDBJ whole genome shotgun (WGS) entry which is preliminary data.</text>
</comment>
<keyword evidence="1" id="KW-0812">Transmembrane</keyword>
<protein>
    <submittedName>
        <fullName evidence="2">Type IV pilus modification protein PilV</fullName>
    </submittedName>
</protein>
<dbReference type="NCBIfam" id="TIGR02523">
    <property type="entry name" value="type_IV_pilV"/>
    <property type="match status" value="1"/>
</dbReference>
<dbReference type="Proteomes" id="UP000638986">
    <property type="component" value="Unassembled WGS sequence"/>
</dbReference>
<dbReference type="RefSeq" id="WP_197872030.1">
    <property type="nucleotide sequence ID" value="NZ_JADTXM010000005.1"/>
</dbReference>
<keyword evidence="1" id="KW-0472">Membrane</keyword>
<dbReference type="InterPro" id="IPR013362">
    <property type="entry name" value="Pilus_4_PilV"/>
</dbReference>
<organism evidence="2 3">
    <name type="scientific">Pseudomonas luteola</name>
    <dbReference type="NCBI Taxonomy" id="47886"/>
    <lineage>
        <taxon>Bacteria</taxon>
        <taxon>Pseudomonadati</taxon>
        <taxon>Pseudomonadota</taxon>
        <taxon>Gammaproteobacteria</taxon>
        <taxon>Pseudomonadales</taxon>
        <taxon>Pseudomonadaceae</taxon>
        <taxon>Pseudomonas</taxon>
    </lineage>
</organism>
<evidence type="ECO:0000256" key="1">
    <source>
        <dbReference type="SAM" id="Phobius"/>
    </source>
</evidence>
<dbReference type="InterPro" id="IPR012902">
    <property type="entry name" value="N_methyl_site"/>
</dbReference>
<reference evidence="2 3" key="1">
    <citation type="submission" date="2020-11" db="EMBL/GenBank/DDBJ databases">
        <title>Enhanced detection system for hospital associated transmission using whole genome sequencing surveillance.</title>
        <authorList>
            <person name="Harrison L.H."/>
            <person name="Van Tyne D."/>
            <person name="Marsh J.W."/>
            <person name="Griffith M.P."/>
            <person name="Snyder D.J."/>
            <person name="Cooper V.S."/>
            <person name="Mustapha M."/>
        </authorList>
    </citation>
    <scope>NUCLEOTIDE SEQUENCE [LARGE SCALE GENOMIC DNA]</scope>
    <source>
        <strain evidence="2 3">PSB00013</strain>
    </source>
</reference>
<name>A0ABS0MQ56_PSELU</name>
<dbReference type="Pfam" id="PF07963">
    <property type="entry name" value="N_methyl"/>
    <property type="match status" value="1"/>
</dbReference>
<evidence type="ECO:0000313" key="3">
    <source>
        <dbReference type="Proteomes" id="UP000638986"/>
    </source>
</evidence>
<sequence length="148" mass="15847">MIRRHQGSQGFGLIEVLVSLLVLGIGILGMVGLQLNAMKLNQIAAVRSQANFLAYDMADRMRANANAAQSGAYSTSFASNAPSGNSIAEQDLAQWKNALISQLPSGAGAVSIKNNIVRITVQWDESKVGGASTQQYVFETRLCEENCQ</sequence>
<feature type="transmembrane region" description="Helical" evidence="1">
    <location>
        <begin position="12"/>
        <end position="33"/>
    </location>
</feature>
<keyword evidence="1" id="KW-1133">Transmembrane helix</keyword>